<feature type="domain" description="DUF11" evidence="3">
    <location>
        <begin position="1450"/>
        <end position="1554"/>
    </location>
</feature>
<keyword evidence="6" id="KW-1185">Reference proteome</keyword>
<feature type="domain" description="DUF7927" evidence="4">
    <location>
        <begin position="1302"/>
        <end position="1434"/>
    </location>
</feature>
<evidence type="ECO:0000313" key="5">
    <source>
        <dbReference type="EMBL" id="MDQ0361850.1"/>
    </source>
</evidence>
<dbReference type="PANTHER" id="PTHR34819:SF3">
    <property type="entry name" value="CELL SURFACE PROTEIN"/>
    <property type="match status" value="1"/>
</dbReference>
<feature type="domain" description="DUF7927" evidence="4">
    <location>
        <begin position="2773"/>
        <end position="2899"/>
    </location>
</feature>
<comment type="caution">
    <text evidence="5">The sequence shown here is derived from an EMBL/GenBank/DDBJ whole genome shotgun (WGS) entry which is preliminary data.</text>
</comment>
<feature type="domain" description="DUF11" evidence="3">
    <location>
        <begin position="3450"/>
        <end position="3560"/>
    </location>
</feature>
<evidence type="ECO:0000256" key="2">
    <source>
        <dbReference type="SAM" id="Phobius"/>
    </source>
</evidence>
<dbReference type="EMBL" id="JAUSUR010000004">
    <property type="protein sequence ID" value="MDQ0361850.1"/>
    <property type="molecule type" value="Genomic_DNA"/>
</dbReference>
<dbReference type="InterPro" id="IPR051172">
    <property type="entry name" value="Chlamydia_OmcB"/>
</dbReference>
<dbReference type="Proteomes" id="UP001230220">
    <property type="component" value="Unassembled WGS sequence"/>
</dbReference>
<dbReference type="InterPro" id="IPR001434">
    <property type="entry name" value="OmcB-like_DUF11"/>
</dbReference>
<feature type="domain" description="DUF11" evidence="3">
    <location>
        <begin position="1982"/>
        <end position="2093"/>
    </location>
</feature>
<dbReference type="Pfam" id="PF01345">
    <property type="entry name" value="DUF11"/>
    <property type="match status" value="13"/>
</dbReference>
<feature type="transmembrane region" description="Helical" evidence="2">
    <location>
        <begin position="21"/>
        <end position="40"/>
    </location>
</feature>
<feature type="domain" description="DUF11" evidence="3">
    <location>
        <begin position="3053"/>
        <end position="3163"/>
    </location>
</feature>
<protein>
    <submittedName>
        <fullName evidence="5">Repeat protein (TIGR01451 family)</fullName>
    </submittedName>
</protein>
<feature type="domain" description="DUF11" evidence="3">
    <location>
        <begin position="915"/>
        <end position="1020"/>
    </location>
</feature>
<feature type="region of interest" description="Disordered" evidence="1">
    <location>
        <begin position="1148"/>
        <end position="1167"/>
    </location>
</feature>
<dbReference type="InterPro" id="IPR057687">
    <property type="entry name" value="DUF7927"/>
</dbReference>
<keyword evidence="2" id="KW-1133">Transmembrane helix</keyword>
<dbReference type="SUPFAM" id="SSF50985">
    <property type="entry name" value="RCC1/BLIP-II"/>
    <property type="match status" value="2"/>
</dbReference>
<name>A0ABU0E5Q8_9FIRM</name>
<feature type="domain" description="DUF7927" evidence="4">
    <location>
        <begin position="3577"/>
        <end position="3703"/>
    </location>
</feature>
<dbReference type="InterPro" id="IPR018247">
    <property type="entry name" value="EF_Hand_1_Ca_BS"/>
</dbReference>
<feature type="domain" description="DUF11" evidence="3">
    <location>
        <begin position="1050"/>
        <end position="1154"/>
    </location>
</feature>
<keyword evidence="2" id="KW-0812">Transmembrane</keyword>
<dbReference type="PROSITE" id="PS50012">
    <property type="entry name" value="RCC1_3"/>
    <property type="match status" value="3"/>
</dbReference>
<dbReference type="NCBIfam" id="TIGR01451">
    <property type="entry name" value="B_ant_repeat"/>
    <property type="match status" value="26"/>
</dbReference>
<dbReference type="InterPro" id="IPR047589">
    <property type="entry name" value="DUF11_rpt"/>
</dbReference>
<sequence length="4661" mass="491863">MKKKRDYIQKGKEKLIKLVKMTFAFLIALASLNLSSLFGIDDLQVSVEAATTEDIFGEDSNFLIDSIDWNNLPGSVEYLEGIGDYDAESVGQRSVVKMTQVSNGQMGAMALDANGAVWSWGYNLYGELGIGKTVSQQNYFGGMRRIPYFVDNNIFVVQIQGNYENRMALDDQGNVYTWGHGAYGQMGNGTTTGTNTTPQKVPGLPKIKQILSSSGEIMGFNYAIDEDGQIWGWGYNSFGALGTGSIATSQTTPVKISVPTGTKFVAMTAGDHQFHAIDENGDIWSAGYQYQGRLGNGQTAGYNATLTKMTKPAGMGKVVDISSCYGMNVALDENGLVWQWGAVYGMAASTGTATAISRPQVVETDSAEISKVGYTPVAQKVFAGESVSYFVDQHGRSWAWGSNRYFGLGREGGYETANDIQLTKAQQWPKVIGDGDTQIYDSSAKTPFTGSSRNATYGYGFNTLHPTIYDEKYKGNAKENVWRELAFKNIPYVTQIVSARSTYTLLDESGNIYKWGNDGSGSIAWGWDYNSRYDSNGSLTAGLYDRYTYEVMFMRGMPTAEPMYSTVDKTKEKIYIDEDNPKKDTVTIETHMPAKFEDASLNLSYTPELRSIKYVILPYDTDNDDFNATSISSDRFEELYASGNYTTGELLDDKILADATAKTVENTLDIYDNCKVIVMVEGYSYSQTTKEVTSYVADNFYTPVKSTHVGNGYVDGEIYENIYTATTDNVVNKDADGKVIETAGIPLDANGNVIENPTFGYDSTTITKYDELPNGEDKYWLFQTPQDATKTITLDDEKYVNDEGTYEHEFKYERNPSGWITISYQGIDVDTNQALPAFSMSPNPEIVKIDKELTRTPTSIENYDILGYRINTDTTIYDLDSSGDFIYTPTGDTDVTFLYGTWSSEGNKSVSDANNDTFASPGEELVYTLTYENEGSGAMRNMLVQDKLTEVLKYVDDPTSASVTINNNGQISTKTVQDLIDGFTIDEVKGKTTVTISFKVTVKTDIDLETVSKITNTATLGDIERGTEINVGKAELDLDKAVSDANGDGYATPGEELTYTITTTNKGPANASNLVIKDELLGVLPHVEDTSATVVTLDVNGTKTTHTIQDLVGGITVSELKATETATVTFTVTVKSDLDLDTVKEIKNQATSNDEPGPEITIPTGKANLKSAKSVEDANNDGYASPGEQLTYTITTVNNGPADATNLLVQDKLTNVLGNVNDTSATVVSVDIDGTKTNYTIQNLVDGIRIPTLESGSTLTVTFKVTVKSDLDTTTVTSIANQATIGDTDPKTEIPTAEADLSSGKSVVDESGDNIASPGEQLTYTITATNNGDADSGDVVLKDEMTNLLPHISEDAASIVVNVSSDTDASKNGTVSGSALVSGLTYKLKGNETVTLTFTVTVKSDLDTSTVTAISNQATLDGEKGPEVEIPTGKTSLSNEKSVVDANSDGYASPGEELTYTITTTNNGSVAAKNVVIKDELTDVLPHVDDPKANTVTINVGGSITTKTVQDLIDGITIDEIGAGVTVTVSFKVTVLEDLDVDTVKEIKNQATLGDEPGPEIIIPVEKANLKSAKSVTDANDDGYASPGEQLTYTIVSTNNGPADATNLLVQDKLTNVLGNVNDTSSTVVSVDIDGTKTNYTIQNLVDGIRIPTLKNGSTLTVTFKVTVKNDLDTTTVTSIANQATIGDTDPKTEIPTANADFGSGKSVVDESGDNIASPGEKLTYTITATNNGNADSGDVVLKDEMTNLLPHISEDATSIVVNVSSDTDSSKDGTVSGSALVSGLTYKLKGNETITLTFTVTVKSDLDTSTVTSISNQATLDGEKGPEVEIPTGKTNLSNNKNVVDANGDGYASPGEELTYTISTTNNGSVTAKNVVIKDELTSVLPHVDDPTANAVTVNVGGSITTKTVQDLIDGITIDEIGAGVSVTVSFKVTVKSDLDVDTVKEIKNQATLGDEPGPEIIIPVEKANLKSAKSVSDANDDGYASPGEQLSYTITTVNNGPADATNLLVQDKLTNVLGHVNDTNSTVVSVDIDGTKTNYSIQNLVDGIRIPTLKNGSTLTVTFKVTVKSDLDTTTVTSIANQATIGDTDPKTEIPTAGADFITNKSVTDESGDNIASPGEKLTYVITATNNGNADSGDVVLKDEMTNLLPHIDEDASTISVTVSSDKDSSKDGTVNGSDLVSGLTYKLKGKETVTLTFTVTVKSDLDTSTVKSISNQATLDGEKGPEVEIPTGKTSLSNEKSVVDANSDGYASPGEELTYTITTTNNGSVAAKNVVIKDELTDVLPHVDDPKANTVTVNVGGSVTTKTVQDLIDGITIDEIGAGVTVTVSFKVTVLEDLDVETVKEIKNQATLGDEPGPEIIIPVEKANLKSAKSVSDANDDGYASPGEQLSYTITTVNNGPADASNLLVQDKLTNVLGHVNDTSSTVVSVDIDGTKTNYSIQNLVDGIRIPTLESGSTLTVTFKVTVKSDLDTTTVTSIANQATIGDTEPKTEIPTADSDFTTGKSVSDESGDNIASPGEKLTYTITATNNGDADSNDVILKDEMTNLLPHIDESAASIVVNVSSDTDSSKDGTVSGSDLVSGLTYKLKGNETVTLTFAVTVKSDLDTDTVKSISNQATLDGEKGPEVEIPTGKTNLSNNKNVEDANGDGYASPGEELTYTISTTNNGGVTAKNVVIKDELTDVLLHVDDPKANTVTVNVGGSVTTKTVQDLIDGITIDEIGVGVSVTVSFKVTVLEDLDLETVKVIKNQATLGDVPGPEIEIPTGKATLSSTKSVSDASGDNIASPGEKLTYTITATNNGDAESGNVVLKDEMTNLLPHIDEAATAITVTVSSDTDASKNTTVSGDALVSGLIYKLAAGETITLTFEVTVKSDLDTTTVTSIANQATLGDTPGPEIVIPTGKTNLSNDKDVSDANNDGYASPGEELTYTISTTNNGSVTAKNVVIKDELTDVLPHVDDPKANTVSVNVGGTVTTKTVQDLIDGITIDEIGPGVTVTVSFKVTVLEDLDVDTVKEIKNQATLGDEPGPEIEIPTGKANLKSAKSVSDANDDGYASPGEQLSYTITTVNNGPADATNLLVQDKLTNVLGHVNDTSATVVSVDIDGTKTNYTIQNLVDGIRIPTLESGSTLTVTFKVTVKSDLDTTTVTSIANQATIGDTDPKVEIPTSDADFTTNKSVSDASGDNIASPGEQLTYVITATNNGDADSDDVILKDEMTNLLPHIDEAASAISVTVSSDKDSSKDGTVSGSDLVSGLTYKLKGNETITLIFTVTVKSDLDTSTVKSISNQATLDGEKGPEVEIPTGKTSLSNEKAVVDANDDGYASPGEELTYTISTTNNGSVAAKNVVIKDELTDVLPHVNDPKANTVTVNVGGSITTKTVQDLIDGITIDEIGAGVTVTVSFKVTVKSDLDVDTVKEIKNQATLGDVPGPEIEIPTGKANLTSNKTVTDASGDNVASPGEKLSYTITTTNTGPADATNLLVQDKLDNVLPHVNDTASTVVTVDIDGVKTNYTIQNLVDGITIPTLEKDSTLTITFDVTVKSDLDTSTVTSIANKATIGDTGPEITIPTGKADFVTDKDVKDASGDNIASPGEKLTYTIIATNGGDATSDDIMIKDTLDNVLPHIDEASSAISVSVTSTDTSKNTTVTGDDLISGLTYKLASKETITVTFEVTVKSDLDTSKVTAISNKATVGDTTPEITIPTGNKNLSNNKEVVDANGDGFASPGEELTYTLTTTNNGSVTAKDVVIKDELTDVLPHVNDPKANTVTVNVGGTVTTKTVQDLIDGIEIDEIGKGVTVTVSFKVTVKSDLDVETVKSIKNQATLDDIPGPEIEIPTGKATLTSDKSVSDANNDGYASPGEQLTYTITATNTGDAVSGDVVIKDEMTTLLPNIQEKAADISVTVNSNTDAAKNTTVSGTDLNSGLTYKLAANETITIQFTVTVDAYLNLTSVPSIANKATVGDTTPEITIPTGKAIINASKSVSDANGDEVASPTEVLEYTITASNSGVVASDDVVIKDTLTSVLPHIDEASSAISVNVNSNVDASKNTVVSGDALISGLTYKLAPSEVITVTFKVTVKADLDTEAVKEIMNTATVGGQNETVKIPTGKSTISSSKTVVDESGDKIASPGEKITYTITGKNTGSVVANDVQFKDELTGVLGNIQESSSAISVNVSSSTDSGKNTTITGDELINGIVYNLAASEEITITFSVTVKADLDTDAVTVLKNIATIGGTTSTVELPTGKANVISEKSVRDASGDNIASPNEVLHYSIVLNNTGAVAAENVFVQDTMSGILAHIAETPSTVSVGVKSNKDATKNTTISAQQLIDGVNYNVASGEIITITFDVTVSPDLDTEVVKELTNIAVIGDGETPPVVIPTGKADLLASKDVKDADGNGEVSAGEKLTYTITAKNQGDVALEGVTIKDTLDKVLPYIAETTDNVSVVVASDSDSSKNQTVTLAELVNGISMDIEPNETITVTFGVTMSSTLNETQTTVIANKAVVGEQTPEVEIEVAQSVYRIYYNGNGYTGSDVPVDETSYFRNDLVTIRGFMSRVYTQEKFVEWNSSPDGTGVSFNIGDTTTFAQMSNMGIVAADRSVTLYAIWEKEEVPVVTDKPVISSNPSVAPATGDLFTSYALYIGGALILFFGWSKFRFRRFHQRKK</sequence>
<feature type="domain" description="DUF7927" evidence="4">
    <location>
        <begin position="4112"/>
        <end position="4236"/>
    </location>
</feature>
<feature type="domain" description="DUF11" evidence="3">
    <location>
        <begin position="2252"/>
        <end position="2356"/>
    </location>
</feature>
<dbReference type="Gene3D" id="2.60.40.740">
    <property type="match status" value="24"/>
</dbReference>
<evidence type="ECO:0000256" key="1">
    <source>
        <dbReference type="SAM" id="MobiDB-lite"/>
    </source>
</evidence>
<feature type="domain" description="DUF11" evidence="3">
    <location>
        <begin position="1576"/>
        <end position="1693"/>
    </location>
</feature>
<dbReference type="PANTHER" id="PTHR34819">
    <property type="entry name" value="LARGE CYSTEINE-RICH PERIPLASMIC PROTEIN OMCB"/>
    <property type="match status" value="1"/>
</dbReference>
<dbReference type="InterPro" id="IPR009091">
    <property type="entry name" value="RCC1/BLIP-II"/>
</dbReference>
<gene>
    <name evidence="5" type="ORF">J2S15_002600</name>
</gene>
<feature type="transmembrane region" description="Helical" evidence="2">
    <location>
        <begin position="4634"/>
        <end position="4651"/>
    </location>
</feature>
<dbReference type="Pfam" id="PF25549">
    <property type="entry name" value="DUF7927"/>
    <property type="match status" value="6"/>
</dbReference>
<accession>A0ABU0E5Q8</accession>
<feature type="region of interest" description="Disordered" evidence="1">
    <location>
        <begin position="2622"/>
        <end position="2649"/>
    </location>
</feature>
<feature type="domain" description="DUF7927" evidence="4">
    <location>
        <begin position="2106"/>
        <end position="2236"/>
    </location>
</feature>
<dbReference type="PROSITE" id="PS00018">
    <property type="entry name" value="EF_HAND_1"/>
    <property type="match status" value="3"/>
</dbReference>
<feature type="domain" description="DUF11" evidence="3">
    <location>
        <begin position="2383"/>
        <end position="2492"/>
    </location>
</feature>
<feature type="domain" description="DUF11" evidence="3">
    <location>
        <begin position="1180"/>
        <end position="1292"/>
    </location>
</feature>
<evidence type="ECO:0000259" key="3">
    <source>
        <dbReference type="Pfam" id="PF01345"/>
    </source>
</evidence>
<feature type="domain" description="DUF11" evidence="3">
    <location>
        <begin position="4395"/>
        <end position="4506"/>
    </location>
</feature>
<reference evidence="5 6" key="1">
    <citation type="submission" date="2023-07" db="EMBL/GenBank/DDBJ databases">
        <title>Genomic Encyclopedia of Type Strains, Phase IV (KMG-IV): sequencing the most valuable type-strain genomes for metagenomic binning, comparative biology and taxonomic classification.</title>
        <authorList>
            <person name="Goeker M."/>
        </authorList>
    </citation>
    <scope>NUCLEOTIDE SEQUENCE [LARGE SCALE GENOMIC DNA]</scope>
    <source>
        <strain evidence="5 6">DSM 16784</strain>
    </source>
</reference>
<organism evidence="5 6">
    <name type="scientific">Breznakia pachnodae</name>
    <dbReference type="NCBI Taxonomy" id="265178"/>
    <lineage>
        <taxon>Bacteria</taxon>
        <taxon>Bacillati</taxon>
        <taxon>Bacillota</taxon>
        <taxon>Erysipelotrichia</taxon>
        <taxon>Erysipelotrichales</taxon>
        <taxon>Erysipelotrichaceae</taxon>
        <taxon>Breznakia</taxon>
    </lineage>
</organism>
<proteinExistence type="predicted"/>
<feature type="domain" description="DUF11" evidence="3">
    <location>
        <begin position="3321"/>
        <end position="3426"/>
    </location>
</feature>
<feature type="domain" description="DUF11" evidence="3">
    <location>
        <begin position="2921"/>
        <end position="3026"/>
    </location>
</feature>
<evidence type="ECO:0000313" key="6">
    <source>
        <dbReference type="Proteomes" id="UP001230220"/>
    </source>
</evidence>
<feature type="region of interest" description="Disordered" evidence="1">
    <location>
        <begin position="2492"/>
        <end position="2519"/>
    </location>
</feature>
<dbReference type="RefSeq" id="WP_307408936.1">
    <property type="nucleotide sequence ID" value="NZ_JAUSUR010000004.1"/>
</dbReference>
<feature type="domain" description="DUF7927" evidence="4">
    <location>
        <begin position="2505"/>
        <end position="2635"/>
    </location>
</feature>
<dbReference type="InterPro" id="IPR000408">
    <property type="entry name" value="Reg_chr_condens"/>
</dbReference>
<dbReference type="Pfam" id="PF00415">
    <property type="entry name" value="RCC1"/>
    <property type="match status" value="2"/>
</dbReference>
<keyword evidence="2" id="KW-0472">Membrane</keyword>
<evidence type="ECO:0000259" key="4">
    <source>
        <dbReference type="Pfam" id="PF25549"/>
    </source>
</evidence>
<dbReference type="Gene3D" id="2.130.10.30">
    <property type="entry name" value="Regulator of chromosome condensation 1/beta-lactamase-inhibitor protein II"/>
    <property type="match status" value="2"/>
</dbReference>